<dbReference type="GO" id="GO:0008270">
    <property type="term" value="F:zinc ion binding"/>
    <property type="evidence" value="ECO:0007669"/>
    <property type="project" value="UniProtKB-KW"/>
</dbReference>
<evidence type="ECO:0000313" key="9">
    <source>
        <dbReference type="EMBL" id="KII68140.1"/>
    </source>
</evidence>
<accession>A0A0C2MVG8</accession>
<sequence>MNHKKTKQVMCRYYALGQCTKGPECHFSHDENDKPSDICKFYQVGKCMYNDKCMYKHIFLPKYSRPKMTPQLVNTIKIGPHTSSSTASVKSEEQVQPTHTETEIISSFNNLTLKESENGEKYRICLRCGKHFIGFSEYLQFQEHISKCGVVPDRGTTIREMIERYFTTNIPFMCDLNCLYFPDSLEEKKNVLKEYREELKKIHCIHFDRGRGKCPFSTSCFYRHEFLDGSLANENSLVMNSDGILQIYSQYAEDGDPFSGLVTIFSDNE</sequence>
<organism evidence="9 10">
    <name type="scientific">Thelohanellus kitauei</name>
    <name type="common">Myxosporean</name>
    <dbReference type="NCBI Taxonomy" id="669202"/>
    <lineage>
        <taxon>Eukaryota</taxon>
        <taxon>Metazoa</taxon>
        <taxon>Cnidaria</taxon>
        <taxon>Myxozoa</taxon>
        <taxon>Myxosporea</taxon>
        <taxon>Bivalvulida</taxon>
        <taxon>Platysporina</taxon>
        <taxon>Myxobolidae</taxon>
        <taxon>Thelohanellus</taxon>
    </lineage>
</organism>
<feature type="zinc finger region" description="C3H1-type" evidence="7">
    <location>
        <begin position="33"/>
        <end position="60"/>
    </location>
</feature>
<reference evidence="9 10" key="1">
    <citation type="journal article" date="2014" name="Genome Biol. Evol.">
        <title>The genome of the myxosporean Thelohanellus kitauei shows adaptations to nutrient acquisition within its fish host.</title>
        <authorList>
            <person name="Yang Y."/>
            <person name="Xiong J."/>
            <person name="Zhou Z."/>
            <person name="Huo F."/>
            <person name="Miao W."/>
            <person name="Ran C."/>
            <person name="Liu Y."/>
            <person name="Zhang J."/>
            <person name="Feng J."/>
            <person name="Wang M."/>
            <person name="Wang M."/>
            <person name="Wang L."/>
            <person name="Yao B."/>
        </authorList>
    </citation>
    <scope>NUCLEOTIDE SEQUENCE [LARGE SCALE GENOMIC DNA]</scope>
    <source>
        <strain evidence="9">Wuqing</strain>
    </source>
</reference>
<proteinExistence type="predicted"/>
<evidence type="ECO:0000256" key="4">
    <source>
        <dbReference type="ARBA" id="ARBA00022737"/>
    </source>
</evidence>
<dbReference type="PANTHER" id="PTHR11224:SF10">
    <property type="entry name" value="IP09428P-RELATED"/>
    <property type="match status" value="1"/>
</dbReference>
<dbReference type="GO" id="GO:0061630">
    <property type="term" value="F:ubiquitin protein ligase activity"/>
    <property type="evidence" value="ECO:0007669"/>
    <property type="project" value="UniProtKB-EC"/>
</dbReference>
<dbReference type="EC" id="2.3.2.27" evidence="2"/>
<keyword evidence="10" id="KW-1185">Reference proteome</keyword>
<feature type="domain" description="C3H1-type" evidence="8">
    <location>
        <begin position="198"/>
        <end position="227"/>
    </location>
</feature>
<dbReference type="InterPro" id="IPR045072">
    <property type="entry name" value="MKRN-like"/>
</dbReference>
<protein>
    <recommendedName>
        <fullName evidence="2">RING-type E3 ubiquitin transferase</fullName>
        <ecNumber evidence="2">2.3.2.27</ecNumber>
    </recommendedName>
</protein>
<dbReference type="PROSITE" id="PS50103">
    <property type="entry name" value="ZF_C3H1"/>
    <property type="match status" value="3"/>
</dbReference>
<feature type="domain" description="C3H1-type" evidence="8">
    <location>
        <begin position="33"/>
        <end position="60"/>
    </location>
</feature>
<gene>
    <name evidence="9" type="ORF">RF11_03022</name>
</gene>
<dbReference type="InterPro" id="IPR000571">
    <property type="entry name" value="Znf_CCCH"/>
</dbReference>
<evidence type="ECO:0000256" key="2">
    <source>
        <dbReference type="ARBA" id="ARBA00012483"/>
    </source>
</evidence>
<evidence type="ECO:0000256" key="6">
    <source>
        <dbReference type="ARBA" id="ARBA00022833"/>
    </source>
</evidence>
<keyword evidence="3 7" id="KW-0479">Metal-binding</keyword>
<keyword evidence="5 7" id="KW-0863">Zinc-finger</keyword>
<comment type="catalytic activity">
    <reaction evidence="1">
        <text>S-ubiquitinyl-[E2 ubiquitin-conjugating enzyme]-L-cysteine + [acceptor protein]-L-lysine = [E2 ubiquitin-conjugating enzyme]-L-cysteine + N(6)-ubiquitinyl-[acceptor protein]-L-lysine.</text>
        <dbReference type="EC" id="2.3.2.27"/>
    </reaction>
</comment>
<dbReference type="Proteomes" id="UP000031668">
    <property type="component" value="Unassembled WGS sequence"/>
</dbReference>
<comment type="caution">
    <text evidence="9">The sequence shown here is derived from an EMBL/GenBank/DDBJ whole genome shotgun (WGS) entry which is preliminary data.</text>
</comment>
<evidence type="ECO:0000256" key="1">
    <source>
        <dbReference type="ARBA" id="ARBA00000900"/>
    </source>
</evidence>
<evidence type="ECO:0000256" key="7">
    <source>
        <dbReference type="PROSITE-ProRule" id="PRU00723"/>
    </source>
</evidence>
<feature type="domain" description="C3H1-type" evidence="8">
    <location>
        <begin position="5"/>
        <end position="32"/>
    </location>
</feature>
<dbReference type="Gene3D" id="4.10.1000.10">
    <property type="entry name" value="Zinc finger, CCCH-type"/>
    <property type="match status" value="1"/>
</dbReference>
<dbReference type="AlphaFoldDB" id="A0A0C2MVG8"/>
<dbReference type="Pfam" id="PF18044">
    <property type="entry name" value="zf-CCCH_4"/>
    <property type="match status" value="1"/>
</dbReference>
<dbReference type="InterPro" id="IPR036855">
    <property type="entry name" value="Znf_CCCH_sf"/>
</dbReference>
<dbReference type="PANTHER" id="PTHR11224">
    <property type="entry name" value="MAKORIN-RELATED"/>
    <property type="match status" value="1"/>
</dbReference>
<keyword evidence="4" id="KW-0677">Repeat</keyword>
<dbReference type="OrthoDB" id="411372at2759"/>
<feature type="zinc finger region" description="C3H1-type" evidence="7">
    <location>
        <begin position="5"/>
        <end position="32"/>
    </location>
</feature>
<dbReference type="SMART" id="SM00356">
    <property type="entry name" value="ZnF_C3H1"/>
    <property type="match status" value="3"/>
</dbReference>
<dbReference type="GO" id="GO:0000209">
    <property type="term" value="P:protein polyubiquitination"/>
    <property type="evidence" value="ECO:0007669"/>
    <property type="project" value="InterPro"/>
</dbReference>
<evidence type="ECO:0000313" key="10">
    <source>
        <dbReference type="Proteomes" id="UP000031668"/>
    </source>
</evidence>
<dbReference type="InterPro" id="IPR041367">
    <property type="entry name" value="Znf-CCCH_4"/>
</dbReference>
<dbReference type="SUPFAM" id="SSF90229">
    <property type="entry name" value="CCCH zinc finger"/>
    <property type="match status" value="2"/>
</dbReference>
<evidence type="ECO:0000259" key="8">
    <source>
        <dbReference type="PROSITE" id="PS50103"/>
    </source>
</evidence>
<name>A0A0C2MVG8_THEKT</name>
<evidence type="ECO:0000256" key="3">
    <source>
        <dbReference type="ARBA" id="ARBA00022723"/>
    </source>
</evidence>
<evidence type="ECO:0000256" key="5">
    <source>
        <dbReference type="ARBA" id="ARBA00022771"/>
    </source>
</evidence>
<dbReference type="Pfam" id="PF14608">
    <property type="entry name" value="zf-CCCH_2"/>
    <property type="match status" value="1"/>
</dbReference>
<dbReference type="EMBL" id="JWZT01002953">
    <property type="protein sequence ID" value="KII68140.1"/>
    <property type="molecule type" value="Genomic_DNA"/>
</dbReference>
<feature type="zinc finger region" description="C3H1-type" evidence="7">
    <location>
        <begin position="198"/>
        <end position="227"/>
    </location>
</feature>
<keyword evidence="6 7" id="KW-0862">Zinc</keyword>